<dbReference type="Proteomes" id="UP001519310">
    <property type="component" value="Unassembled WGS sequence"/>
</dbReference>
<accession>A0ABS4L0H7</accession>
<name>A0ABS4L0H7_STRAV</name>
<evidence type="ECO:0000313" key="2">
    <source>
        <dbReference type="Proteomes" id="UP001519310"/>
    </source>
</evidence>
<proteinExistence type="predicted"/>
<dbReference type="EMBL" id="JAGGLQ010000002">
    <property type="protein sequence ID" value="MBP2035779.1"/>
    <property type="molecule type" value="Genomic_DNA"/>
</dbReference>
<organism evidence="1 2">
    <name type="scientific">Streptomyces avidinii</name>
    <dbReference type="NCBI Taxonomy" id="1895"/>
    <lineage>
        <taxon>Bacteria</taxon>
        <taxon>Bacillati</taxon>
        <taxon>Actinomycetota</taxon>
        <taxon>Actinomycetes</taxon>
        <taxon>Kitasatosporales</taxon>
        <taxon>Streptomycetaceae</taxon>
        <taxon>Streptomyces</taxon>
    </lineage>
</organism>
<comment type="caution">
    <text evidence="1">The sequence shown here is derived from an EMBL/GenBank/DDBJ whole genome shotgun (WGS) entry which is preliminary data.</text>
</comment>
<sequence length="39" mass="4637">MRPSDYHCDHDLREQREDRCRLDAMSALIVDLVEDYGGR</sequence>
<reference evidence="1 2" key="1">
    <citation type="submission" date="2021-03" db="EMBL/GenBank/DDBJ databases">
        <title>Genomic Encyclopedia of Type Strains, Phase IV (KMG-IV): sequencing the most valuable type-strain genomes for metagenomic binning, comparative biology and taxonomic classification.</title>
        <authorList>
            <person name="Goeker M."/>
        </authorList>
    </citation>
    <scope>NUCLEOTIDE SEQUENCE [LARGE SCALE GENOMIC DNA]</scope>
    <source>
        <strain evidence="1 2">DSM 40526</strain>
    </source>
</reference>
<keyword evidence="2" id="KW-1185">Reference proteome</keyword>
<evidence type="ECO:0000313" key="1">
    <source>
        <dbReference type="EMBL" id="MBP2035779.1"/>
    </source>
</evidence>
<protein>
    <submittedName>
        <fullName evidence="1">Uncharacterized protein</fullName>
    </submittedName>
</protein>
<gene>
    <name evidence="1" type="ORF">J2Z77_001566</name>
</gene>